<reference evidence="8 9" key="1">
    <citation type="journal article" date="2015" name="Genome Announc.">
        <title>Expanding the biotechnology potential of lactobacilli through comparative genomics of 213 strains and associated genera.</title>
        <authorList>
            <person name="Sun Z."/>
            <person name="Harris H.M."/>
            <person name="McCann A."/>
            <person name="Guo C."/>
            <person name="Argimon S."/>
            <person name="Zhang W."/>
            <person name="Yang X."/>
            <person name="Jeffery I.B."/>
            <person name="Cooney J.C."/>
            <person name="Kagawa T.F."/>
            <person name="Liu W."/>
            <person name="Song Y."/>
            <person name="Salvetti E."/>
            <person name="Wrobel A."/>
            <person name="Rasinkangas P."/>
            <person name="Parkhill J."/>
            <person name="Rea M.C."/>
            <person name="O'Sullivan O."/>
            <person name="Ritari J."/>
            <person name="Douillard F.P."/>
            <person name="Paul Ross R."/>
            <person name="Yang R."/>
            <person name="Briner A.E."/>
            <person name="Felis G.E."/>
            <person name="de Vos W.M."/>
            <person name="Barrangou R."/>
            <person name="Klaenhammer T.R."/>
            <person name="Caufield P.W."/>
            <person name="Cui Y."/>
            <person name="Zhang H."/>
            <person name="O'Toole P.W."/>
        </authorList>
    </citation>
    <scope>NUCLEOTIDE SEQUENCE [LARGE SCALE GENOMIC DNA]</scope>
    <source>
        <strain evidence="8 9">DSM 15945</strain>
    </source>
</reference>
<dbReference type="Gene3D" id="3.40.640.10">
    <property type="entry name" value="Type I PLP-dependent aspartate aminotransferase-like (Major domain)"/>
    <property type="match status" value="1"/>
</dbReference>
<dbReference type="InterPro" id="IPR004839">
    <property type="entry name" value="Aminotransferase_I/II_large"/>
</dbReference>
<evidence type="ECO:0000256" key="1">
    <source>
        <dbReference type="ARBA" id="ARBA00001933"/>
    </source>
</evidence>
<dbReference type="PATRIC" id="fig|1423783.4.peg.357"/>
<dbReference type="STRING" id="1423783.FC50_GL000346"/>
<dbReference type="SUPFAM" id="SSF53383">
    <property type="entry name" value="PLP-dependent transferases"/>
    <property type="match status" value="1"/>
</dbReference>
<dbReference type="PROSITE" id="PS00105">
    <property type="entry name" value="AA_TRANSFER_CLASS_1"/>
    <property type="match status" value="1"/>
</dbReference>
<dbReference type="AlphaFoldDB" id="A0A0R1UBB6"/>
<proteinExistence type="inferred from homology"/>
<gene>
    <name evidence="8" type="ORF">FC50_GL000346</name>
</gene>
<dbReference type="Pfam" id="PF00155">
    <property type="entry name" value="Aminotran_1_2"/>
    <property type="match status" value="1"/>
</dbReference>
<keyword evidence="5" id="KW-0663">Pyridoxal phosphate</keyword>
<evidence type="ECO:0000256" key="6">
    <source>
        <dbReference type="RuleBase" id="RU000481"/>
    </source>
</evidence>
<feature type="domain" description="Aminotransferase class I/classII large" evidence="7">
    <location>
        <begin position="37"/>
        <end position="384"/>
    </location>
</feature>
<evidence type="ECO:0000313" key="8">
    <source>
        <dbReference type="EMBL" id="KRL88149.1"/>
    </source>
</evidence>
<sequence>MPELKSSLAGLGNRALGTVPPSAIRAVDNKISTIPGIIKLTLGEPDFAVPEHIKAATEAAIDADWSHYAPSFGYLELRQQISQYLADRFDAHYQADGEVVVTVGATESIFAAINGLFNPGDTIIIPTPEFPLYENVAHICGLNVVTVSTAPEFILTPERLQATLAAHPEAKAIVLNYPNNPTGATYTHEQVRAVAQILSSTDLVVLSDEIYAEIAYEEDHLSMGHLLPEQTILISGFSKSHAMTGYRVGYVAGPAALIKLVGKMHQFLVTTAASPMMKAGEEAMRNGREDGPRMRDIYRQRRDLIMAALSKVGFTAPKPAGAFYVFAKIPDTMIQDDVQFVYDLAEKAKVGVVPGSVFGPGGEGYIRLSYAASTENLEEAGRRIQAYAADLVD</sequence>
<dbReference type="InterPro" id="IPR050596">
    <property type="entry name" value="AspAT/PAT-like"/>
</dbReference>
<dbReference type="EMBL" id="AZFJ01000007">
    <property type="protein sequence ID" value="KRL88149.1"/>
    <property type="molecule type" value="Genomic_DNA"/>
</dbReference>
<dbReference type="EC" id="2.6.1.-" evidence="6"/>
<evidence type="ECO:0000313" key="9">
    <source>
        <dbReference type="Proteomes" id="UP000051922"/>
    </source>
</evidence>
<evidence type="ECO:0000259" key="7">
    <source>
        <dbReference type="Pfam" id="PF00155"/>
    </source>
</evidence>
<keyword evidence="3 6" id="KW-0032">Aminotransferase</keyword>
<dbReference type="GO" id="GO:0008483">
    <property type="term" value="F:transaminase activity"/>
    <property type="evidence" value="ECO:0007669"/>
    <property type="project" value="UniProtKB-KW"/>
</dbReference>
<keyword evidence="4 6" id="KW-0808">Transferase</keyword>
<dbReference type="PANTHER" id="PTHR46383">
    <property type="entry name" value="ASPARTATE AMINOTRANSFERASE"/>
    <property type="match status" value="1"/>
</dbReference>
<evidence type="ECO:0000256" key="5">
    <source>
        <dbReference type="ARBA" id="ARBA00022898"/>
    </source>
</evidence>
<dbReference type="GO" id="GO:0030170">
    <property type="term" value="F:pyridoxal phosphate binding"/>
    <property type="evidence" value="ECO:0007669"/>
    <property type="project" value="InterPro"/>
</dbReference>
<dbReference type="PANTHER" id="PTHR46383:SF4">
    <property type="entry name" value="AMINOTRANSFERASE"/>
    <property type="match status" value="1"/>
</dbReference>
<dbReference type="RefSeq" id="WP_054649472.1">
    <property type="nucleotide sequence ID" value="NZ_AZFJ01000007.1"/>
</dbReference>
<accession>A0A0R1UBB6</accession>
<dbReference type="Proteomes" id="UP000051922">
    <property type="component" value="Unassembled WGS sequence"/>
</dbReference>
<evidence type="ECO:0000256" key="2">
    <source>
        <dbReference type="ARBA" id="ARBA00007441"/>
    </source>
</evidence>
<protein>
    <recommendedName>
        <fullName evidence="6">Aminotransferase</fullName>
        <ecNumber evidence="6">2.6.1.-</ecNumber>
    </recommendedName>
</protein>
<name>A0A0R1UBB6_9LACO</name>
<evidence type="ECO:0000256" key="4">
    <source>
        <dbReference type="ARBA" id="ARBA00022679"/>
    </source>
</evidence>
<organism evidence="8 9">
    <name type="scientific">Lacticaseibacillus pantheris DSM 15945 = JCM 12539 = NBRC 106106</name>
    <dbReference type="NCBI Taxonomy" id="1423783"/>
    <lineage>
        <taxon>Bacteria</taxon>
        <taxon>Bacillati</taxon>
        <taxon>Bacillota</taxon>
        <taxon>Bacilli</taxon>
        <taxon>Lactobacillales</taxon>
        <taxon>Lactobacillaceae</taxon>
        <taxon>Lacticaseibacillus</taxon>
    </lineage>
</organism>
<dbReference type="OrthoDB" id="9802328at2"/>
<dbReference type="GO" id="GO:0006520">
    <property type="term" value="P:amino acid metabolic process"/>
    <property type="evidence" value="ECO:0007669"/>
    <property type="project" value="InterPro"/>
</dbReference>
<dbReference type="InterPro" id="IPR015421">
    <property type="entry name" value="PyrdxlP-dep_Trfase_major"/>
</dbReference>
<dbReference type="InterPro" id="IPR004838">
    <property type="entry name" value="NHTrfase_class1_PyrdxlP-BS"/>
</dbReference>
<evidence type="ECO:0000256" key="3">
    <source>
        <dbReference type="ARBA" id="ARBA00022576"/>
    </source>
</evidence>
<keyword evidence="9" id="KW-1185">Reference proteome</keyword>
<comment type="cofactor">
    <cofactor evidence="1 6">
        <name>pyridoxal 5'-phosphate</name>
        <dbReference type="ChEBI" id="CHEBI:597326"/>
    </cofactor>
</comment>
<dbReference type="CDD" id="cd00609">
    <property type="entry name" value="AAT_like"/>
    <property type="match status" value="1"/>
</dbReference>
<comment type="similarity">
    <text evidence="2 6">Belongs to the class-I pyridoxal-phosphate-dependent aminotransferase family.</text>
</comment>
<comment type="caution">
    <text evidence="8">The sequence shown here is derived from an EMBL/GenBank/DDBJ whole genome shotgun (WGS) entry which is preliminary data.</text>
</comment>
<dbReference type="InterPro" id="IPR015424">
    <property type="entry name" value="PyrdxlP-dep_Trfase"/>
</dbReference>